<reference evidence="8 9" key="1">
    <citation type="journal article" date="2024" name="Nat. Commun.">
        <title>Phylogenomics reveals the evolutionary origins of lichenization in chlorophyte algae.</title>
        <authorList>
            <person name="Puginier C."/>
            <person name="Libourel C."/>
            <person name="Otte J."/>
            <person name="Skaloud P."/>
            <person name="Haon M."/>
            <person name="Grisel S."/>
            <person name="Petersen M."/>
            <person name="Berrin J.G."/>
            <person name="Delaux P.M."/>
            <person name="Dal Grande F."/>
            <person name="Keller J."/>
        </authorList>
    </citation>
    <scope>NUCLEOTIDE SEQUENCE [LARGE SCALE GENOMIC DNA]</scope>
    <source>
        <strain evidence="8 9">SAG 2043</strain>
    </source>
</reference>
<dbReference type="Proteomes" id="UP001489004">
    <property type="component" value="Unassembled WGS sequence"/>
</dbReference>
<dbReference type="GO" id="GO:0005634">
    <property type="term" value="C:nucleus"/>
    <property type="evidence" value="ECO:0007669"/>
    <property type="project" value="TreeGrafter"/>
</dbReference>
<dbReference type="Gene3D" id="1.10.510.10">
    <property type="entry name" value="Transferase(Phosphotransferase) domain 1"/>
    <property type="match status" value="1"/>
</dbReference>
<dbReference type="InterPro" id="IPR011009">
    <property type="entry name" value="Kinase-like_dom_sf"/>
</dbReference>
<evidence type="ECO:0000256" key="1">
    <source>
        <dbReference type="ARBA" id="ARBA00022679"/>
    </source>
</evidence>
<keyword evidence="9" id="KW-1185">Reference proteome</keyword>
<proteinExistence type="inferred from homology"/>
<keyword evidence="4" id="KW-0067">ATP-binding</keyword>
<dbReference type="GO" id="GO:0005524">
    <property type="term" value="F:ATP binding"/>
    <property type="evidence" value="ECO:0007669"/>
    <property type="project" value="UniProtKB-KW"/>
</dbReference>
<gene>
    <name evidence="8" type="ORF">WJX72_005947</name>
</gene>
<dbReference type="SMART" id="SM00220">
    <property type="entry name" value="S_TKc"/>
    <property type="match status" value="1"/>
</dbReference>
<dbReference type="PROSITE" id="PS00108">
    <property type="entry name" value="PROTEIN_KINASE_ST"/>
    <property type="match status" value="1"/>
</dbReference>
<evidence type="ECO:0000256" key="5">
    <source>
        <dbReference type="ARBA" id="ARBA00037982"/>
    </source>
</evidence>
<feature type="compositionally biased region" description="Polar residues" evidence="6">
    <location>
        <begin position="82"/>
        <end position="92"/>
    </location>
</feature>
<feature type="domain" description="Protein kinase" evidence="7">
    <location>
        <begin position="203"/>
        <end position="459"/>
    </location>
</feature>
<dbReference type="InterPro" id="IPR050339">
    <property type="entry name" value="CC_SR_Kinase"/>
</dbReference>
<evidence type="ECO:0000313" key="8">
    <source>
        <dbReference type="EMBL" id="KAK9823854.1"/>
    </source>
</evidence>
<keyword evidence="3" id="KW-0418">Kinase</keyword>
<feature type="region of interest" description="Disordered" evidence="6">
    <location>
        <begin position="82"/>
        <end position="197"/>
    </location>
</feature>
<evidence type="ECO:0000256" key="6">
    <source>
        <dbReference type="SAM" id="MobiDB-lite"/>
    </source>
</evidence>
<evidence type="ECO:0000256" key="3">
    <source>
        <dbReference type="ARBA" id="ARBA00022777"/>
    </source>
</evidence>
<dbReference type="PANTHER" id="PTHR11042:SF185">
    <property type="entry name" value="WEE1-LIKE PROTEIN KINASE"/>
    <property type="match status" value="1"/>
</dbReference>
<sequence length="481" mass="53618">MMAINLSQNAGLDIRSRLQFSQPSQPTPSQFLNSAFSHCNLSSQSEDVPMSQDCVNLPICTQPDVCTQDYLCTPDYITPAEQQYNNESNPQDHNGKHIRSPLPISPSRIKRTRRTGSVLNPENQSQFSQPDRAANPASTSGMTPGAEWGGFAKPEDKPPQMQRGTVRRNKSPPTFRNLWLYGPEERPAGRVPQPQAARYRSDFKEESILGQGNFCKVYRATSRNGGREYAIKRSAQPMASDAEKLQWLQEVQAMEALDPHVNIVRYYTSWMEEDKRGSMYTYIQMERCATSLGIKMSVLKEAFKEAELVEILRQMASALQYLHSIGMVHMDVKPDNIYTTVDGNSYKLGDFGLAMLVKNHTAAGRLQEGDARYIPQEVLNDDLSRLDKADMFALGATVYELATGTPLPTGGKTYHDLRQGKLALLTSFTAPFQKMLKSLMSPDPAERPSAEKVLASPLLVKKAHKESPAYGGLVFQPSSRA</sequence>
<organism evidence="8 9">
    <name type="scientific">[Myrmecia] bisecta</name>
    <dbReference type="NCBI Taxonomy" id="41462"/>
    <lineage>
        <taxon>Eukaryota</taxon>
        <taxon>Viridiplantae</taxon>
        <taxon>Chlorophyta</taxon>
        <taxon>core chlorophytes</taxon>
        <taxon>Trebouxiophyceae</taxon>
        <taxon>Trebouxiales</taxon>
        <taxon>Trebouxiaceae</taxon>
        <taxon>Myrmecia</taxon>
    </lineage>
</organism>
<evidence type="ECO:0000313" key="9">
    <source>
        <dbReference type="Proteomes" id="UP001489004"/>
    </source>
</evidence>
<feature type="compositionally biased region" description="Polar residues" evidence="6">
    <location>
        <begin position="115"/>
        <end position="129"/>
    </location>
</feature>
<accession>A0AAW1QQQ4</accession>
<dbReference type="SUPFAM" id="SSF56112">
    <property type="entry name" value="Protein kinase-like (PK-like)"/>
    <property type="match status" value="1"/>
</dbReference>
<dbReference type="EMBL" id="JALJOR010000002">
    <property type="protein sequence ID" value="KAK9823854.1"/>
    <property type="molecule type" value="Genomic_DNA"/>
</dbReference>
<dbReference type="PROSITE" id="PS50011">
    <property type="entry name" value="PROTEIN_KINASE_DOM"/>
    <property type="match status" value="1"/>
</dbReference>
<dbReference type="AlphaFoldDB" id="A0AAW1QQQ4"/>
<dbReference type="GO" id="GO:0004713">
    <property type="term" value="F:protein tyrosine kinase activity"/>
    <property type="evidence" value="ECO:0007669"/>
    <property type="project" value="TreeGrafter"/>
</dbReference>
<dbReference type="InterPro" id="IPR000719">
    <property type="entry name" value="Prot_kinase_dom"/>
</dbReference>
<dbReference type="Gene3D" id="3.30.200.20">
    <property type="entry name" value="Phosphorylase Kinase, domain 1"/>
    <property type="match status" value="1"/>
</dbReference>
<evidence type="ECO:0000259" key="7">
    <source>
        <dbReference type="PROSITE" id="PS50011"/>
    </source>
</evidence>
<evidence type="ECO:0000256" key="4">
    <source>
        <dbReference type="ARBA" id="ARBA00022840"/>
    </source>
</evidence>
<name>A0AAW1QQQ4_9CHLO</name>
<dbReference type="GO" id="GO:0005737">
    <property type="term" value="C:cytoplasm"/>
    <property type="evidence" value="ECO:0007669"/>
    <property type="project" value="TreeGrafter"/>
</dbReference>
<comment type="caution">
    <text evidence="8">The sequence shown here is derived from an EMBL/GenBank/DDBJ whole genome shotgun (WGS) entry which is preliminary data.</text>
</comment>
<comment type="similarity">
    <text evidence="5">Belongs to the protein kinase superfamily. Ser/Thr protein kinase family. GCN2 subfamily.</text>
</comment>
<dbReference type="PANTHER" id="PTHR11042">
    <property type="entry name" value="EUKARYOTIC TRANSLATION INITIATION FACTOR 2-ALPHA KINASE EIF2-ALPHA KINASE -RELATED"/>
    <property type="match status" value="1"/>
</dbReference>
<dbReference type="InterPro" id="IPR008271">
    <property type="entry name" value="Ser/Thr_kinase_AS"/>
</dbReference>
<evidence type="ECO:0000256" key="2">
    <source>
        <dbReference type="ARBA" id="ARBA00022741"/>
    </source>
</evidence>
<keyword evidence="1" id="KW-0808">Transferase</keyword>
<protein>
    <recommendedName>
        <fullName evidence="7">Protein kinase domain-containing protein</fullName>
    </recommendedName>
</protein>
<dbReference type="Pfam" id="PF00069">
    <property type="entry name" value="Pkinase"/>
    <property type="match status" value="1"/>
</dbReference>
<keyword evidence="2" id="KW-0547">Nucleotide-binding</keyword>